<keyword evidence="6" id="KW-0472">Membrane</keyword>
<comment type="subcellular location">
    <subcellularLocation>
        <location evidence="1">Cell outer membrane</location>
    </subcellularLocation>
</comment>
<dbReference type="EMBL" id="JBBKXY010000002">
    <property type="protein sequence ID" value="MFD3293266.1"/>
    <property type="molecule type" value="Genomic_DNA"/>
</dbReference>
<dbReference type="RefSeq" id="WP_377978529.1">
    <property type="nucleotide sequence ID" value="NZ_JBBKXY010000002.1"/>
</dbReference>
<evidence type="ECO:0000313" key="9">
    <source>
        <dbReference type="Proteomes" id="UP001598112"/>
    </source>
</evidence>
<organism evidence="8 9">
    <name type="scientific">Aquirufa originis</name>
    <dbReference type="NCBI Taxonomy" id="3096514"/>
    <lineage>
        <taxon>Bacteria</taxon>
        <taxon>Pseudomonadati</taxon>
        <taxon>Bacteroidota</taxon>
        <taxon>Cytophagia</taxon>
        <taxon>Cytophagales</taxon>
        <taxon>Flectobacillaceae</taxon>
        <taxon>Aquirufa</taxon>
    </lineage>
</organism>
<accession>A0ABW6D4V3</accession>
<evidence type="ECO:0000256" key="6">
    <source>
        <dbReference type="ARBA" id="ARBA00023136"/>
    </source>
</evidence>
<keyword evidence="4" id="KW-1134">Transmembrane beta strand</keyword>
<comment type="similarity">
    <text evidence="2">Belongs to the outer membrane factor (OMF) (TC 1.B.17) family.</text>
</comment>
<keyword evidence="9" id="KW-1185">Reference proteome</keyword>
<dbReference type="SUPFAM" id="SSF56954">
    <property type="entry name" value="Outer membrane efflux proteins (OEP)"/>
    <property type="match status" value="1"/>
</dbReference>
<dbReference type="Proteomes" id="UP001598112">
    <property type="component" value="Unassembled WGS sequence"/>
</dbReference>
<keyword evidence="5" id="KW-0812">Transmembrane</keyword>
<evidence type="ECO:0000256" key="7">
    <source>
        <dbReference type="ARBA" id="ARBA00023237"/>
    </source>
</evidence>
<sequence length="440" mass="49519">MKYLLLLFALPIFGQKSVLDEYVATAFQQNITLQQKSIQVEKAMIALKTAQSLYQPNVAFQGGYQSGEGGRSIAFPVGDLLNPVYSTLNALTKSTAFPQIANVETNFFPRDFYDVKVQTTMPLYNKDISFNKQIQEQSLSLQREDVSLYKRELVKQIKTAYYNYLLSLGLVKVYENSLNLALEGKKVNEKLLANGKGLPAYLLRSDSEIATIQAQIADAVKQNQSAQYYFNFLLNRELRAEIRIDFEVEKAVAGVYSVVPGVREELSLLSKSINIQETVLKMNESFYLPKLNGFVNLGSQATLNNISSKSGYYFFGLQMDIPIFSGKRNLYKVKQTQLDIATAKNALDLSTKQFNMATEIAQKNVQSSIVSFQASTKSYEAASAYLRLIEKGYKEGVSTYLETVDARNQWMNAQINYQLKQFNVLIAAAAYEREAASYPL</sequence>
<dbReference type="PANTHER" id="PTHR30026:SF21">
    <property type="entry name" value="SLR1270 PROTEIN"/>
    <property type="match status" value="1"/>
</dbReference>
<dbReference type="InterPro" id="IPR003423">
    <property type="entry name" value="OMP_efflux"/>
</dbReference>
<evidence type="ECO:0000256" key="3">
    <source>
        <dbReference type="ARBA" id="ARBA00022448"/>
    </source>
</evidence>
<comment type="caution">
    <text evidence="8">The sequence shown here is derived from an EMBL/GenBank/DDBJ whole genome shotgun (WGS) entry which is preliminary data.</text>
</comment>
<dbReference type="Pfam" id="PF02321">
    <property type="entry name" value="OEP"/>
    <property type="match status" value="1"/>
</dbReference>
<proteinExistence type="inferred from homology"/>
<keyword evidence="3" id="KW-0813">Transport</keyword>
<gene>
    <name evidence="8" type="ORF">SKC35_06170</name>
</gene>
<reference evidence="8 9" key="1">
    <citation type="submission" date="2024-03" db="EMBL/GenBank/DDBJ databases">
        <title>Aquirufa genome sequencing.</title>
        <authorList>
            <person name="Pitt A."/>
            <person name="Hahn M.W."/>
        </authorList>
    </citation>
    <scope>NUCLEOTIDE SEQUENCE [LARGE SCALE GENOMIC DNA]</scope>
    <source>
        <strain evidence="8 9">KTFRIE-69F</strain>
    </source>
</reference>
<protein>
    <submittedName>
        <fullName evidence="8">TolC family protein</fullName>
    </submittedName>
</protein>
<evidence type="ECO:0000256" key="2">
    <source>
        <dbReference type="ARBA" id="ARBA00007613"/>
    </source>
</evidence>
<evidence type="ECO:0000313" key="8">
    <source>
        <dbReference type="EMBL" id="MFD3293266.1"/>
    </source>
</evidence>
<dbReference type="Gene3D" id="1.20.1600.10">
    <property type="entry name" value="Outer membrane efflux proteins (OEP)"/>
    <property type="match status" value="1"/>
</dbReference>
<dbReference type="InterPro" id="IPR051906">
    <property type="entry name" value="TolC-like"/>
</dbReference>
<dbReference type="PANTHER" id="PTHR30026">
    <property type="entry name" value="OUTER MEMBRANE PROTEIN TOLC"/>
    <property type="match status" value="1"/>
</dbReference>
<evidence type="ECO:0000256" key="4">
    <source>
        <dbReference type="ARBA" id="ARBA00022452"/>
    </source>
</evidence>
<keyword evidence="7" id="KW-0998">Cell outer membrane</keyword>
<name>A0ABW6D4V3_9BACT</name>
<evidence type="ECO:0000256" key="5">
    <source>
        <dbReference type="ARBA" id="ARBA00022692"/>
    </source>
</evidence>
<evidence type="ECO:0000256" key="1">
    <source>
        <dbReference type="ARBA" id="ARBA00004442"/>
    </source>
</evidence>